<organism evidence="1 2">
    <name type="scientific">Bacillus methanolicus (strain MGA3 / ATCC 53907)</name>
    <dbReference type="NCBI Taxonomy" id="796606"/>
    <lineage>
        <taxon>Bacteria</taxon>
        <taxon>Bacillati</taxon>
        <taxon>Bacillota</taxon>
        <taxon>Bacilli</taxon>
        <taxon>Bacillales</taxon>
        <taxon>Bacillaceae</taxon>
        <taxon>Bacillus</taxon>
    </lineage>
</organism>
<dbReference type="KEGG" id="bmet:BMMGA3_17110"/>
<keyword evidence="2" id="KW-1185">Reference proteome</keyword>
<sequence>MGSQVFRCYNPKIPIPPELTVRSILVTVYLEGIISISSKYKELVFIEYLR</sequence>
<gene>
    <name evidence="1" type="ORF">BMMGA3_17110</name>
</gene>
<protein>
    <submittedName>
        <fullName evidence="1">Uncharacterized protein</fullName>
    </submittedName>
</protein>
<evidence type="ECO:0000313" key="1">
    <source>
        <dbReference type="EMBL" id="AIE61769.1"/>
    </source>
</evidence>
<proteinExistence type="predicted"/>
<name>A0A068LVN5_BACMM</name>
<geneLocation type="plasmid" evidence="1 2">
    <name>pBM69</name>
</geneLocation>
<dbReference type="EMBL" id="CP007740">
    <property type="protein sequence ID" value="AIE61769.1"/>
    <property type="molecule type" value="Genomic_DNA"/>
</dbReference>
<accession>A0A068LVN5</accession>
<dbReference type="HOGENOM" id="CLU_3114634_0_0_9"/>
<evidence type="ECO:0000313" key="2">
    <source>
        <dbReference type="Proteomes" id="UP000027602"/>
    </source>
</evidence>
<dbReference type="Proteomes" id="UP000027602">
    <property type="component" value="Plasmid pBM69"/>
</dbReference>
<reference evidence="1 2" key="1">
    <citation type="journal article" date="2015" name="BMC Genomics">
        <title>Transcriptome analysis of thermophilic methylotrophic Bacillus methanolicus MGA3 using RNA-sequencing provides detailed insights into its previously uncharted transcriptional landscape.</title>
        <authorList>
            <person name="Irla M."/>
            <person name="Neshat A."/>
            <person name="Brautaset T."/>
            <person name="Ruckert C."/>
            <person name="Kalinowski J."/>
            <person name="Wendisch V.F."/>
        </authorList>
    </citation>
    <scope>NUCLEOTIDE SEQUENCE [LARGE SCALE GENOMIC DNA]</scope>
    <source>
        <strain evidence="2">MGA3 / ATCC 53907</strain>
        <plasmid evidence="2">Plasmid pBM69</plasmid>
    </source>
</reference>
<dbReference type="AlphaFoldDB" id="A0A068LVN5"/>
<keyword evidence="1" id="KW-0614">Plasmid</keyword>